<proteinExistence type="predicted"/>
<dbReference type="Proteomes" id="UP000199136">
    <property type="component" value="Unassembled WGS sequence"/>
</dbReference>
<accession>A0A1I5YRX5</accession>
<feature type="transmembrane region" description="Helical" evidence="1">
    <location>
        <begin position="42"/>
        <end position="61"/>
    </location>
</feature>
<dbReference type="AlphaFoldDB" id="A0A1I5YRX5"/>
<keyword evidence="1" id="KW-1133">Transmembrane helix</keyword>
<reference evidence="2 3" key="1">
    <citation type="submission" date="2016-10" db="EMBL/GenBank/DDBJ databases">
        <authorList>
            <person name="de Groot N.N."/>
        </authorList>
    </citation>
    <scope>NUCLEOTIDE SEQUENCE [LARGE SCALE GENOMIC DNA]</scope>
    <source>
        <strain evidence="2 3">DSM 20581</strain>
    </source>
</reference>
<keyword evidence="1" id="KW-0472">Membrane</keyword>
<sequence>MFDSFDYGWLNVGSLILGLVAWFIPVVSIVRYKKRKTKFPFVLPLLSMGACAGALWLQISFNNYLVQIQDWTALMDTTSTLNWVSAVLLIVTILLNIVSAMVIHKNIISE</sequence>
<feature type="transmembrane region" description="Helical" evidence="1">
    <location>
        <begin position="12"/>
        <end position="30"/>
    </location>
</feature>
<name>A0A1I5YRX5_9LACT</name>
<protein>
    <recommendedName>
        <fullName evidence="4">Cytochrome c oxidase subunit 4</fullName>
    </recommendedName>
</protein>
<organism evidence="2 3">
    <name type="scientific">Desemzia incerta</name>
    <dbReference type="NCBI Taxonomy" id="82801"/>
    <lineage>
        <taxon>Bacteria</taxon>
        <taxon>Bacillati</taxon>
        <taxon>Bacillota</taxon>
        <taxon>Bacilli</taxon>
        <taxon>Lactobacillales</taxon>
        <taxon>Carnobacteriaceae</taxon>
        <taxon>Desemzia</taxon>
    </lineage>
</organism>
<keyword evidence="3" id="KW-1185">Reference proteome</keyword>
<evidence type="ECO:0000256" key="1">
    <source>
        <dbReference type="SAM" id="Phobius"/>
    </source>
</evidence>
<dbReference type="EMBL" id="FOXW01000011">
    <property type="protein sequence ID" value="SFQ46597.1"/>
    <property type="molecule type" value="Genomic_DNA"/>
</dbReference>
<gene>
    <name evidence="2" type="ORF">SAMN04488506_2192</name>
</gene>
<evidence type="ECO:0000313" key="3">
    <source>
        <dbReference type="Proteomes" id="UP000199136"/>
    </source>
</evidence>
<dbReference type="OrthoDB" id="1758157at2"/>
<keyword evidence="1" id="KW-0812">Transmembrane</keyword>
<evidence type="ECO:0000313" key="2">
    <source>
        <dbReference type="EMBL" id="SFQ46597.1"/>
    </source>
</evidence>
<evidence type="ECO:0008006" key="4">
    <source>
        <dbReference type="Google" id="ProtNLM"/>
    </source>
</evidence>
<feature type="transmembrane region" description="Helical" evidence="1">
    <location>
        <begin position="81"/>
        <end position="103"/>
    </location>
</feature>